<evidence type="ECO:0000256" key="1">
    <source>
        <dbReference type="ARBA" id="ARBA00008857"/>
    </source>
</evidence>
<feature type="region of interest" description="Disordered" evidence="5">
    <location>
        <begin position="111"/>
        <end position="133"/>
    </location>
</feature>
<evidence type="ECO:0000256" key="3">
    <source>
        <dbReference type="ARBA" id="ARBA00023125"/>
    </source>
</evidence>
<dbReference type="PROSITE" id="PS51898">
    <property type="entry name" value="TYR_RECOMBINASE"/>
    <property type="match status" value="1"/>
</dbReference>
<dbReference type="GO" id="GO:0003677">
    <property type="term" value="F:DNA binding"/>
    <property type="evidence" value="ECO:0007669"/>
    <property type="project" value="UniProtKB-KW"/>
</dbReference>
<name>A0A1I4FHP2_9HYPH</name>
<evidence type="ECO:0000256" key="2">
    <source>
        <dbReference type="ARBA" id="ARBA00022908"/>
    </source>
</evidence>
<dbReference type="EMBL" id="FOSV01000010">
    <property type="protein sequence ID" value="SFL17485.1"/>
    <property type="molecule type" value="Genomic_DNA"/>
</dbReference>
<organism evidence="7 8">
    <name type="scientific">Methylorubrum salsuginis</name>
    <dbReference type="NCBI Taxonomy" id="414703"/>
    <lineage>
        <taxon>Bacteria</taxon>
        <taxon>Pseudomonadati</taxon>
        <taxon>Pseudomonadota</taxon>
        <taxon>Alphaproteobacteria</taxon>
        <taxon>Hyphomicrobiales</taxon>
        <taxon>Methylobacteriaceae</taxon>
        <taxon>Methylorubrum</taxon>
    </lineage>
</organism>
<dbReference type="GO" id="GO:0015074">
    <property type="term" value="P:DNA integration"/>
    <property type="evidence" value="ECO:0007669"/>
    <property type="project" value="UniProtKB-KW"/>
</dbReference>
<dbReference type="Proteomes" id="UP000198804">
    <property type="component" value="Unassembled WGS sequence"/>
</dbReference>
<evidence type="ECO:0000256" key="5">
    <source>
        <dbReference type="SAM" id="MobiDB-lite"/>
    </source>
</evidence>
<comment type="similarity">
    <text evidence="1">Belongs to the 'phage' integrase family.</text>
</comment>
<dbReference type="AlphaFoldDB" id="A0A1I4FHP2"/>
<keyword evidence="4" id="KW-0233">DNA recombination</keyword>
<proteinExistence type="inferred from homology"/>
<dbReference type="Gene3D" id="1.10.443.10">
    <property type="entry name" value="Intergrase catalytic core"/>
    <property type="match status" value="1"/>
</dbReference>
<sequence>MPEYKLQKFRGGYAICLYEGGNRVSRRQLESGDAAGAAAEFSRIVADASRPIDPDIRTIWEAYCADREGRRIARNMSWSAKAVLGFFGDHKPEEITTKLCRAYAAQRRTAPKGSAAQQERWRAAGRPSTQWTGVKDGTIRTELNQLRAALLWAEKAKIIGKAPAIEMPSVPAPRERHLTRTEFERLLDASETPHLRLYLLLAISTAGRNAALLELTWDRIDFERGLVFLGERNMLRPQKGRATVPMTNALRAALANAHAHRRTDRVIEWAGEPVASVRTALSKATKRAGLIGVTPHVFRHSAACWLAEAGRPMSEIAAFLGHADDAITQRVYAKLSPQYLRTAAGSLEVCARPSLVSRTTK</sequence>
<dbReference type="STRING" id="414703.SAMN04488125_11049"/>
<dbReference type="PANTHER" id="PTHR30349">
    <property type="entry name" value="PHAGE INTEGRASE-RELATED"/>
    <property type="match status" value="1"/>
</dbReference>
<gene>
    <name evidence="7" type="ORF">SAMN04488125_11049</name>
</gene>
<dbReference type="InterPro" id="IPR002104">
    <property type="entry name" value="Integrase_catalytic"/>
</dbReference>
<dbReference type="InterPro" id="IPR013762">
    <property type="entry name" value="Integrase-like_cat_sf"/>
</dbReference>
<keyword evidence="3" id="KW-0238">DNA-binding</keyword>
<dbReference type="OrthoDB" id="9808346at2"/>
<protein>
    <submittedName>
        <fullName evidence="7">Site-specific recombinase XerD</fullName>
    </submittedName>
</protein>
<reference evidence="8" key="1">
    <citation type="submission" date="2016-10" db="EMBL/GenBank/DDBJ databases">
        <authorList>
            <person name="Varghese N."/>
            <person name="Submissions S."/>
        </authorList>
    </citation>
    <scope>NUCLEOTIDE SEQUENCE [LARGE SCALE GENOMIC DNA]</scope>
    <source>
        <strain evidence="8">CGMCC 1.6474</strain>
    </source>
</reference>
<dbReference type="InterPro" id="IPR050090">
    <property type="entry name" value="Tyrosine_recombinase_XerCD"/>
</dbReference>
<evidence type="ECO:0000313" key="7">
    <source>
        <dbReference type="EMBL" id="SFL17485.1"/>
    </source>
</evidence>
<dbReference type="InterPro" id="IPR011010">
    <property type="entry name" value="DNA_brk_join_enz"/>
</dbReference>
<accession>A0A1I4FHP2</accession>
<dbReference type="CDD" id="cd00796">
    <property type="entry name" value="INT_Rci_Hp1_C"/>
    <property type="match status" value="1"/>
</dbReference>
<evidence type="ECO:0000313" key="8">
    <source>
        <dbReference type="Proteomes" id="UP000198804"/>
    </source>
</evidence>
<keyword evidence="8" id="KW-1185">Reference proteome</keyword>
<feature type="domain" description="Tyr recombinase" evidence="6">
    <location>
        <begin position="173"/>
        <end position="345"/>
    </location>
</feature>
<evidence type="ECO:0000256" key="4">
    <source>
        <dbReference type="ARBA" id="ARBA00023172"/>
    </source>
</evidence>
<dbReference type="RefSeq" id="WP_091946740.1">
    <property type="nucleotide sequence ID" value="NZ_FOSV01000010.1"/>
</dbReference>
<dbReference type="Pfam" id="PF00589">
    <property type="entry name" value="Phage_integrase"/>
    <property type="match status" value="1"/>
</dbReference>
<evidence type="ECO:0000259" key="6">
    <source>
        <dbReference type="PROSITE" id="PS51898"/>
    </source>
</evidence>
<dbReference type="PANTHER" id="PTHR30349:SF41">
    <property type="entry name" value="INTEGRASE_RECOMBINASE PROTEIN MJ0367-RELATED"/>
    <property type="match status" value="1"/>
</dbReference>
<dbReference type="GO" id="GO:0006310">
    <property type="term" value="P:DNA recombination"/>
    <property type="evidence" value="ECO:0007669"/>
    <property type="project" value="UniProtKB-KW"/>
</dbReference>
<dbReference type="SUPFAM" id="SSF56349">
    <property type="entry name" value="DNA breaking-rejoining enzymes"/>
    <property type="match status" value="1"/>
</dbReference>
<keyword evidence="2" id="KW-0229">DNA integration</keyword>